<dbReference type="InterPro" id="IPR029787">
    <property type="entry name" value="Nucleotide_cyclase"/>
</dbReference>
<keyword evidence="4" id="KW-1133">Transmembrane helix</keyword>
<evidence type="ECO:0000256" key="1">
    <source>
        <dbReference type="ARBA" id="ARBA00001946"/>
    </source>
</evidence>
<keyword evidence="7" id="KW-1185">Reference proteome</keyword>
<feature type="transmembrane region" description="Helical" evidence="4">
    <location>
        <begin position="96"/>
        <end position="125"/>
    </location>
</feature>
<protein>
    <recommendedName>
        <fullName evidence="2">diguanylate cyclase</fullName>
        <ecNumber evidence="2">2.7.7.65</ecNumber>
    </recommendedName>
</protein>
<dbReference type="PANTHER" id="PTHR45138">
    <property type="entry name" value="REGULATORY COMPONENTS OF SENSORY TRANSDUCTION SYSTEM"/>
    <property type="match status" value="1"/>
</dbReference>
<dbReference type="OrthoDB" id="9812260at2"/>
<evidence type="ECO:0000256" key="4">
    <source>
        <dbReference type="SAM" id="Phobius"/>
    </source>
</evidence>
<proteinExistence type="predicted"/>
<feature type="transmembrane region" description="Helical" evidence="4">
    <location>
        <begin position="65"/>
        <end position="84"/>
    </location>
</feature>
<feature type="transmembrane region" description="Helical" evidence="4">
    <location>
        <begin position="12"/>
        <end position="30"/>
    </location>
</feature>
<dbReference type="InterPro" id="IPR000160">
    <property type="entry name" value="GGDEF_dom"/>
</dbReference>
<dbReference type="GO" id="GO:0005886">
    <property type="term" value="C:plasma membrane"/>
    <property type="evidence" value="ECO:0007669"/>
    <property type="project" value="TreeGrafter"/>
</dbReference>
<name>A0A148KLC1_9ALTE</name>
<dbReference type="SUPFAM" id="SSF55073">
    <property type="entry name" value="Nucleotide cyclase"/>
    <property type="match status" value="1"/>
</dbReference>
<dbReference type="Proteomes" id="UP000070299">
    <property type="component" value="Unassembled WGS sequence"/>
</dbReference>
<accession>A0A148KLC1</accession>
<evidence type="ECO:0000313" key="6">
    <source>
        <dbReference type="EMBL" id="KXI27061.1"/>
    </source>
</evidence>
<comment type="cofactor">
    <cofactor evidence="1">
        <name>Mg(2+)</name>
        <dbReference type="ChEBI" id="CHEBI:18420"/>
    </cofactor>
</comment>
<evidence type="ECO:0000259" key="5">
    <source>
        <dbReference type="PROSITE" id="PS50887"/>
    </source>
</evidence>
<comment type="caution">
    <text evidence="6">The sequence shown here is derived from an EMBL/GenBank/DDBJ whole genome shotgun (WGS) entry which is preliminary data.</text>
</comment>
<dbReference type="RefSeq" id="WP_068381313.1">
    <property type="nucleotide sequence ID" value="NZ_LSNE01000015.1"/>
</dbReference>
<dbReference type="PROSITE" id="PS50887">
    <property type="entry name" value="GGDEF"/>
    <property type="match status" value="1"/>
</dbReference>
<evidence type="ECO:0000256" key="3">
    <source>
        <dbReference type="ARBA" id="ARBA00034247"/>
    </source>
</evidence>
<dbReference type="Pfam" id="PF00990">
    <property type="entry name" value="GGDEF"/>
    <property type="match status" value="1"/>
</dbReference>
<dbReference type="SMART" id="SM00267">
    <property type="entry name" value="GGDEF"/>
    <property type="match status" value="1"/>
</dbReference>
<feature type="domain" description="GGDEF" evidence="5">
    <location>
        <begin position="196"/>
        <end position="324"/>
    </location>
</feature>
<evidence type="ECO:0000313" key="7">
    <source>
        <dbReference type="Proteomes" id="UP000070299"/>
    </source>
</evidence>
<organism evidence="6 7">
    <name type="scientific">Paraglaciecola hydrolytica</name>
    <dbReference type="NCBI Taxonomy" id="1799789"/>
    <lineage>
        <taxon>Bacteria</taxon>
        <taxon>Pseudomonadati</taxon>
        <taxon>Pseudomonadota</taxon>
        <taxon>Gammaproteobacteria</taxon>
        <taxon>Alteromonadales</taxon>
        <taxon>Alteromonadaceae</taxon>
        <taxon>Paraglaciecola</taxon>
    </lineage>
</organism>
<dbReference type="EC" id="2.7.7.65" evidence="2"/>
<evidence type="ECO:0000256" key="2">
    <source>
        <dbReference type="ARBA" id="ARBA00012528"/>
    </source>
</evidence>
<dbReference type="InterPro" id="IPR043128">
    <property type="entry name" value="Rev_trsase/Diguanyl_cyclase"/>
</dbReference>
<dbReference type="Gene3D" id="3.30.70.270">
    <property type="match status" value="1"/>
</dbReference>
<dbReference type="AlphaFoldDB" id="A0A148KLC1"/>
<feature type="transmembrane region" description="Helical" evidence="4">
    <location>
        <begin position="37"/>
        <end position="59"/>
    </location>
</feature>
<reference evidence="7" key="1">
    <citation type="submission" date="2016-02" db="EMBL/GenBank/DDBJ databases">
        <authorList>
            <person name="Schultz-Johansen M."/>
            <person name="Glaring M.A."/>
            <person name="Bech P.K."/>
            <person name="Stougaard P."/>
        </authorList>
    </citation>
    <scope>NUCLEOTIDE SEQUENCE [LARGE SCALE GENOMIC DNA]</scope>
    <source>
        <strain evidence="7">S66</strain>
    </source>
</reference>
<comment type="catalytic activity">
    <reaction evidence="3">
        <text>2 GTP = 3',3'-c-di-GMP + 2 diphosphate</text>
        <dbReference type="Rhea" id="RHEA:24898"/>
        <dbReference type="ChEBI" id="CHEBI:33019"/>
        <dbReference type="ChEBI" id="CHEBI:37565"/>
        <dbReference type="ChEBI" id="CHEBI:58805"/>
        <dbReference type="EC" id="2.7.7.65"/>
    </reaction>
</comment>
<dbReference type="FunFam" id="3.30.70.270:FF:000001">
    <property type="entry name" value="Diguanylate cyclase domain protein"/>
    <property type="match status" value="1"/>
</dbReference>
<dbReference type="InterPro" id="IPR050469">
    <property type="entry name" value="Diguanylate_Cyclase"/>
</dbReference>
<dbReference type="PANTHER" id="PTHR45138:SF9">
    <property type="entry name" value="DIGUANYLATE CYCLASE DGCM-RELATED"/>
    <property type="match status" value="1"/>
</dbReference>
<sequence length="324" mass="36247">MQEKKRSPEEIVILAISSAAVFCLLPFLIWRSIEQDWLIAGLDLFAITVAIVIFIHVYVTHKVLYARWILGILCAIELPLTIAMKGSDQIGWIYPAIIAIYMLLNPTVALMISLTMISIVAGVLWSQLSPLMYFQMLFSILATALFIYAFAAHMLNQQQILQQLSTKDPLTGAGNRRALEDKLLELMSYKRAHRDNTSTLILIDLDQFKEINDNYGHNVGDQILVTFASLVKQKLRNNESLYRLGGEEFVITVADKTSDKASILAEEIRELVDMFLFTNSIHLTISIGIAESQANETSLEWLGRADAAMYKAKGAGRNLCCVAA</sequence>
<dbReference type="GO" id="GO:1902201">
    <property type="term" value="P:negative regulation of bacterial-type flagellum-dependent cell motility"/>
    <property type="evidence" value="ECO:0007669"/>
    <property type="project" value="TreeGrafter"/>
</dbReference>
<dbReference type="NCBIfam" id="TIGR00254">
    <property type="entry name" value="GGDEF"/>
    <property type="match status" value="1"/>
</dbReference>
<dbReference type="GO" id="GO:0052621">
    <property type="term" value="F:diguanylate cyclase activity"/>
    <property type="evidence" value="ECO:0007669"/>
    <property type="project" value="UniProtKB-EC"/>
</dbReference>
<dbReference type="GO" id="GO:0043709">
    <property type="term" value="P:cell adhesion involved in single-species biofilm formation"/>
    <property type="evidence" value="ECO:0007669"/>
    <property type="project" value="TreeGrafter"/>
</dbReference>
<keyword evidence="4" id="KW-0472">Membrane</keyword>
<keyword evidence="4" id="KW-0812">Transmembrane</keyword>
<dbReference type="CDD" id="cd01949">
    <property type="entry name" value="GGDEF"/>
    <property type="match status" value="1"/>
</dbReference>
<dbReference type="EMBL" id="LSNE01000015">
    <property type="protein sequence ID" value="KXI27061.1"/>
    <property type="molecule type" value="Genomic_DNA"/>
</dbReference>
<feature type="transmembrane region" description="Helical" evidence="4">
    <location>
        <begin position="131"/>
        <end position="151"/>
    </location>
</feature>
<dbReference type="STRING" id="1799789.AX660_01335"/>
<gene>
    <name evidence="6" type="ORF">AX660_01335</name>
</gene>